<protein>
    <submittedName>
        <fullName evidence="1">Uncharacterized protein</fullName>
    </submittedName>
</protein>
<dbReference type="HOGENOM" id="CLU_2535926_0_0_12"/>
<keyword evidence="1" id="KW-0614">Plasmid</keyword>
<accession>C0R9G1</accession>
<reference evidence="1 2" key="1">
    <citation type="journal article" date="2012" name="J. Bacteriol.">
        <title>Whole-Genome Sequences of Borrelia bissettii, Borrelia valaisiana, and Borrelia spielmanii.</title>
        <authorList>
            <person name="Schutzer S.E."/>
            <person name="Fraser-Liggett C.M."/>
            <person name="Qiu W.G."/>
            <person name="Kraiczy P."/>
            <person name="Mongodin E.F."/>
            <person name="Dunn J.J."/>
            <person name="Luft B.J."/>
            <person name="Casjens S.R."/>
        </authorList>
    </citation>
    <scope>NUCLEOTIDE SEQUENCE [LARGE SCALE GENOMIC DNA]</scope>
    <source>
        <strain evidence="1 2">VS116</strain>
        <plasmid evidence="1">VS116_cp32-5</plasmid>
    </source>
</reference>
<proteinExistence type="predicted"/>
<dbReference type="Proteomes" id="UP000006163">
    <property type="component" value="Plasmid VS116_cp32-5"/>
</dbReference>
<geneLocation type="plasmid" evidence="1 2">
    <name>VS116_cp32-5</name>
</geneLocation>
<keyword evidence="2" id="KW-1185">Reference proteome</keyword>
<dbReference type="AlphaFoldDB" id="C0R9G1"/>
<name>C0R9G1_BORVA</name>
<sequence>MSKKKRIDISINVKPALGVNKKNPQIPKQPKNKHIDNANILLEVLFWILTLQSKQISDSFLIVFLQKRQFFLSKALDIIISSF</sequence>
<dbReference type="EMBL" id="CP001441">
    <property type="protein sequence ID" value="ACN53095.1"/>
    <property type="molecule type" value="Genomic_DNA"/>
</dbReference>
<evidence type="ECO:0000313" key="2">
    <source>
        <dbReference type="Proteomes" id="UP000006163"/>
    </source>
</evidence>
<gene>
    <name evidence="1" type="ORF">BVAVS116_V0038</name>
</gene>
<evidence type="ECO:0000313" key="1">
    <source>
        <dbReference type="EMBL" id="ACN53095.1"/>
    </source>
</evidence>
<organism evidence="1 2">
    <name type="scientific">Borreliella valaisiana VS116</name>
    <dbReference type="NCBI Taxonomy" id="445987"/>
    <lineage>
        <taxon>Bacteria</taxon>
        <taxon>Pseudomonadati</taxon>
        <taxon>Spirochaetota</taxon>
        <taxon>Spirochaetia</taxon>
        <taxon>Spirochaetales</taxon>
        <taxon>Borreliaceae</taxon>
        <taxon>Borreliella</taxon>
    </lineage>
</organism>